<name>L0AZB1_THEEQ</name>
<dbReference type="OrthoDB" id="361417at2759"/>
<keyword evidence="2" id="KW-1185">Reference proteome</keyword>
<dbReference type="Proteomes" id="UP000031512">
    <property type="component" value="Chromosome 3"/>
</dbReference>
<organism evidence="1 2">
    <name type="scientific">Theileria equi strain WA</name>
    <dbReference type="NCBI Taxonomy" id="1537102"/>
    <lineage>
        <taxon>Eukaryota</taxon>
        <taxon>Sar</taxon>
        <taxon>Alveolata</taxon>
        <taxon>Apicomplexa</taxon>
        <taxon>Aconoidasida</taxon>
        <taxon>Piroplasmida</taxon>
        <taxon>Theileriidae</taxon>
        <taxon>Theileria</taxon>
    </lineage>
</organism>
<evidence type="ECO:0000313" key="2">
    <source>
        <dbReference type="Proteomes" id="UP000031512"/>
    </source>
</evidence>
<dbReference type="EMBL" id="CP001670">
    <property type="protein sequence ID" value="AFZ80912.1"/>
    <property type="molecule type" value="Genomic_DNA"/>
</dbReference>
<dbReference type="AlphaFoldDB" id="L0AZB1"/>
<dbReference type="KEGG" id="beq:BEWA_003200"/>
<dbReference type="eggNOG" id="ENOG502T2QE">
    <property type="taxonomic scope" value="Eukaryota"/>
</dbReference>
<sequence>MVYSTASRITKQWWGATHFRIGSRGQPRPNKGFKLTHFKTVGEAVECLRWWKRLRRGTLAHILNSSKSSQLDLTDSTQVSQEEIIRSRDLEALENGKAVLDNSQLELLSRYLGADLLKQKKKKFRSI</sequence>
<evidence type="ECO:0000313" key="1">
    <source>
        <dbReference type="EMBL" id="AFZ80912.1"/>
    </source>
</evidence>
<proteinExistence type="predicted"/>
<accession>L0AZB1</accession>
<dbReference type="RefSeq" id="XP_004830578.1">
    <property type="nucleotide sequence ID" value="XM_004830521.1"/>
</dbReference>
<reference evidence="1 2" key="1">
    <citation type="journal article" date="2012" name="BMC Genomics">
        <title>Comparative genomic analysis and phylogenetic position of Theileria equi.</title>
        <authorList>
            <person name="Kappmeyer L.S."/>
            <person name="Thiagarajan M."/>
            <person name="Herndon D.R."/>
            <person name="Ramsay J.D."/>
            <person name="Caler E."/>
            <person name="Djikeng A."/>
            <person name="Gillespie J.J."/>
            <person name="Lau A.O."/>
            <person name="Roalson E.H."/>
            <person name="Silva J.C."/>
            <person name="Silva M.G."/>
            <person name="Suarez C.E."/>
            <person name="Ueti M.W."/>
            <person name="Nene V.M."/>
            <person name="Mealey R.H."/>
            <person name="Knowles D.P."/>
            <person name="Brayton K.A."/>
        </authorList>
    </citation>
    <scope>NUCLEOTIDE SEQUENCE [LARGE SCALE GENOMIC DNA]</scope>
    <source>
        <strain evidence="1 2">WA</strain>
    </source>
</reference>
<protein>
    <submittedName>
        <fullName evidence="1">Uncharacterized protein</fullName>
    </submittedName>
</protein>
<dbReference type="GeneID" id="15805651"/>
<gene>
    <name evidence="1" type="ORF">BEWA_003200</name>
</gene>
<dbReference type="VEuPathDB" id="PiroplasmaDB:BEWA_003200"/>